<name>A0A0G0VCK1_9BACT</name>
<proteinExistence type="predicted"/>
<protein>
    <submittedName>
        <fullName evidence="1">Uncharacterized protein</fullName>
    </submittedName>
</protein>
<accession>A0A0G0VCK1</accession>
<reference evidence="1 2" key="1">
    <citation type="journal article" date="2015" name="Nature">
        <title>rRNA introns, odd ribosomes, and small enigmatic genomes across a large radiation of phyla.</title>
        <authorList>
            <person name="Brown C.T."/>
            <person name="Hug L.A."/>
            <person name="Thomas B.C."/>
            <person name="Sharon I."/>
            <person name="Castelle C.J."/>
            <person name="Singh A."/>
            <person name="Wilkins M.J."/>
            <person name="Williams K.H."/>
            <person name="Banfield J.F."/>
        </authorList>
    </citation>
    <scope>NUCLEOTIDE SEQUENCE [LARGE SCALE GENOMIC DNA]</scope>
</reference>
<comment type="caution">
    <text evidence="1">The sequence shown here is derived from an EMBL/GenBank/DDBJ whole genome shotgun (WGS) entry which is preliminary data.</text>
</comment>
<dbReference type="Proteomes" id="UP000034746">
    <property type="component" value="Unassembled WGS sequence"/>
</dbReference>
<organism evidence="1 2">
    <name type="scientific">Candidatus Uhrbacteria bacterium GW2011_GWF2_41_16</name>
    <dbReference type="NCBI Taxonomy" id="1618997"/>
    <lineage>
        <taxon>Bacteria</taxon>
        <taxon>Candidatus Uhriibacteriota</taxon>
    </lineage>
</organism>
<gene>
    <name evidence="1" type="ORF">UU48_C0002G0133</name>
</gene>
<evidence type="ECO:0000313" key="2">
    <source>
        <dbReference type="Proteomes" id="UP000034746"/>
    </source>
</evidence>
<evidence type="ECO:0000313" key="1">
    <source>
        <dbReference type="EMBL" id="KKR98598.1"/>
    </source>
</evidence>
<dbReference type="EMBL" id="LCAU01000002">
    <property type="protein sequence ID" value="KKR98598.1"/>
    <property type="molecule type" value="Genomic_DNA"/>
</dbReference>
<sequence length="358" mass="41436">MARRNWSDVLVERLLEVVEEDSSMDHDDLVQAIRDSIDISEVVSEIYQEDPELRQAVKKKIRDLFLLELEVCDSLEAFTGDDYAISEYLPEDLSVERVVSAALEPDGDAGFRDKVTTRIKDLFSKELENCDSLEAFTGDDYAISEYLPEDFVSNTLTELFTNNQEAKKELLERMRHLLDGEISNIDSDSLPEWKELRELLDIDEAIKKISKEDEIRAKVLDALRETVRVYIEENLDSSDLPDDFTDKLFTIAPIDQLLSDREFRRQITDLLVNALRQLTVDQLEDADSELNQRLLTSGALLAITRQMEDLVHNPEVQHRIKETLQNQFHSDRHFVELLVQGLMNELSKTMINRLFEKI</sequence>
<dbReference type="AlphaFoldDB" id="A0A0G0VCK1"/>